<name>A0A7R8USV3_HERIL</name>
<evidence type="ECO:0000256" key="12">
    <source>
        <dbReference type="ARBA" id="ARBA00023180"/>
    </source>
</evidence>
<keyword evidence="7 14" id="KW-0812">Transmembrane</keyword>
<reference evidence="15 16" key="1">
    <citation type="submission" date="2020-11" db="EMBL/GenBank/DDBJ databases">
        <authorList>
            <person name="Wallbank WR R."/>
            <person name="Pardo Diaz C."/>
            <person name="Kozak K."/>
            <person name="Martin S."/>
            <person name="Jiggins C."/>
            <person name="Moest M."/>
            <person name="Warren A I."/>
            <person name="Generalovic N T."/>
            <person name="Byers J.R.P. K."/>
            <person name="Montejo-Kovacevich G."/>
            <person name="Yen C E."/>
        </authorList>
    </citation>
    <scope>NUCLEOTIDE SEQUENCE [LARGE SCALE GENOMIC DNA]</scope>
</reference>
<evidence type="ECO:0000256" key="1">
    <source>
        <dbReference type="ARBA" id="ARBA00003709"/>
    </source>
</evidence>
<evidence type="ECO:0000256" key="9">
    <source>
        <dbReference type="ARBA" id="ARBA00022989"/>
    </source>
</evidence>
<dbReference type="InterPro" id="IPR024133">
    <property type="entry name" value="TM_138"/>
</dbReference>
<dbReference type="Proteomes" id="UP000594454">
    <property type="component" value="Chromosome 3"/>
</dbReference>
<evidence type="ECO:0000256" key="5">
    <source>
        <dbReference type="ARBA" id="ARBA00014515"/>
    </source>
</evidence>
<feature type="transmembrane region" description="Helical" evidence="14">
    <location>
        <begin position="38"/>
        <end position="62"/>
    </location>
</feature>
<comment type="subcellular location">
    <subcellularLocation>
        <location evidence="3">Cell projection</location>
        <location evidence="3">Cilium</location>
    </subcellularLocation>
    <subcellularLocation>
        <location evidence="2">Vacuole membrane</location>
        <topology evidence="2">Multi-pass membrane protein</topology>
    </subcellularLocation>
</comment>
<dbReference type="InParanoid" id="A0A7R8USV3"/>
<dbReference type="FunCoup" id="A0A7R8USV3">
    <property type="interactions" value="133"/>
</dbReference>
<feature type="transmembrane region" description="Helical" evidence="14">
    <location>
        <begin position="114"/>
        <end position="134"/>
    </location>
</feature>
<evidence type="ECO:0000256" key="10">
    <source>
        <dbReference type="ARBA" id="ARBA00023069"/>
    </source>
</evidence>
<keyword evidence="12" id="KW-0325">Glycoprotein</keyword>
<keyword evidence="16" id="KW-1185">Reference proteome</keyword>
<gene>
    <name evidence="15" type="ORF">HERILL_LOCUS8728</name>
</gene>
<dbReference type="AlphaFoldDB" id="A0A7R8USV3"/>
<evidence type="ECO:0000256" key="2">
    <source>
        <dbReference type="ARBA" id="ARBA00004128"/>
    </source>
</evidence>
<keyword evidence="10" id="KW-0969">Cilium</keyword>
<dbReference type="Pfam" id="PF14935">
    <property type="entry name" value="TMEM138"/>
    <property type="match status" value="1"/>
</dbReference>
<dbReference type="GO" id="GO:0030030">
    <property type="term" value="P:cell projection organization"/>
    <property type="evidence" value="ECO:0007669"/>
    <property type="project" value="UniProtKB-KW"/>
</dbReference>
<evidence type="ECO:0000313" key="15">
    <source>
        <dbReference type="EMBL" id="CAD7085918.1"/>
    </source>
</evidence>
<dbReference type="EMBL" id="LR899011">
    <property type="protein sequence ID" value="CAD7085918.1"/>
    <property type="molecule type" value="Genomic_DNA"/>
</dbReference>
<dbReference type="OMA" id="FYKRTAM"/>
<keyword evidence="8" id="KW-0970">Cilium biogenesis/degradation</keyword>
<accession>A0A7R8USV3</accession>
<dbReference type="GO" id="GO:0005929">
    <property type="term" value="C:cilium"/>
    <property type="evidence" value="ECO:0007669"/>
    <property type="project" value="UniProtKB-SubCell"/>
</dbReference>
<keyword evidence="11 14" id="KW-0472">Membrane</keyword>
<evidence type="ECO:0000313" key="16">
    <source>
        <dbReference type="Proteomes" id="UP000594454"/>
    </source>
</evidence>
<evidence type="ECO:0000256" key="3">
    <source>
        <dbReference type="ARBA" id="ARBA00004138"/>
    </source>
</evidence>
<feature type="transmembrane region" description="Helical" evidence="14">
    <location>
        <begin position="83"/>
        <end position="102"/>
    </location>
</feature>
<keyword evidence="9 14" id="KW-1133">Transmembrane helix</keyword>
<keyword evidence="6" id="KW-0926">Vacuole</keyword>
<sequence>MNLSLRRYSFILTFQFLFLFTDLLLNSFSYLARGDKLSIIFVFLTQDICLILSFTALVFSMYSTYVYQAGVAELLYKKFRIPLLALTTYFLLSVAHHVWIVINHSKGPFTFQWPAGLMALFIIHRLFSPVYYYLYKRSALRMSDPRFYENMDWVAEHLAIK</sequence>
<evidence type="ECO:0000256" key="6">
    <source>
        <dbReference type="ARBA" id="ARBA00022554"/>
    </source>
</evidence>
<proteinExistence type="inferred from homology"/>
<keyword evidence="13" id="KW-0966">Cell projection</keyword>
<evidence type="ECO:0000256" key="7">
    <source>
        <dbReference type="ARBA" id="ARBA00022692"/>
    </source>
</evidence>
<dbReference type="PANTHER" id="PTHR13306">
    <property type="entry name" value="TRANSMEMBRANE PROTEIN 138"/>
    <property type="match status" value="1"/>
</dbReference>
<evidence type="ECO:0000256" key="4">
    <source>
        <dbReference type="ARBA" id="ARBA00010572"/>
    </source>
</evidence>
<dbReference type="GO" id="GO:0005774">
    <property type="term" value="C:vacuolar membrane"/>
    <property type="evidence" value="ECO:0007669"/>
    <property type="project" value="UniProtKB-SubCell"/>
</dbReference>
<evidence type="ECO:0000256" key="11">
    <source>
        <dbReference type="ARBA" id="ARBA00023136"/>
    </source>
</evidence>
<evidence type="ECO:0000256" key="8">
    <source>
        <dbReference type="ARBA" id="ARBA00022794"/>
    </source>
</evidence>
<evidence type="ECO:0000256" key="14">
    <source>
        <dbReference type="SAM" id="Phobius"/>
    </source>
</evidence>
<evidence type="ECO:0000256" key="13">
    <source>
        <dbReference type="ARBA" id="ARBA00023273"/>
    </source>
</evidence>
<comment type="similarity">
    <text evidence="4">Belongs to the TMEM138 family.</text>
</comment>
<comment type="function">
    <text evidence="1">Required for ciliogenesis.</text>
</comment>
<protein>
    <recommendedName>
        <fullName evidence="5">Transmembrane protein 138</fullName>
    </recommendedName>
</protein>
<feature type="transmembrane region" description="Helical" evidence="14">
    <location>
        <begin position="12"/>
        <end position="32"/>
    </location>
</feature>
<organism evidence="15 16">
    <name type="scientific">Hermetia illucens</name>
    <name type="common">Black soldier fly</name>
    <dbReference type="NCBI Taxonomy" id="343691"/>
    <lineage>
        <taxon>Eukaryota</taxon>
        <taxon>Metazoa</taxon>
        <taxon>Ecdysozoa</taxon>
        <taxon>Arthropoda</taxon>
        <taxon>Hexapoda</taxon>
        <taxon>Insecta</taxon>
        <taxon>Pterygota</taxon>
        <taxon>Neoptera</taxon>
        <taxon>Endopterygota</taxon>
        <taxon>Diptera</taxon>
        <taxon>Brachycera</taxon>
        <taxon>Stratiomyomorpha</taxon>
        <taxon>Stratiomyidae</taxon>
        <taxon>Hermetiinae</taxon>
        <taxon>Hermetia</taxon>
    </lineage>
</organism>
<dbReference type="PANTHER" id="PTHR13306:SF6">
    <property type="entry name" value="TRANSMEMBRANE PROTEIN 138"/>
    <property type="match status" value="1"/>
</dbReference>
<dbReference type="OrthoDB" id="189688at2759"/>